<keyword evidence="2" id="KW-1185">Reference proteome</keyword>
<protein>
    <submittedName>
        <fullName evidence="1">Uncharacterized protein</fullName>
    </submittedName>
</protein>
<dbReference type="RefSeq" id="WP_152870384.1">
    <property type="nucleotide sequence ID" value="NZ_VMNX01000392.1"/>
</dbReference>
<dbReference type="EMBL" id="VMNX01000392">
    <property type="protein sequence ID" value="MPY55235.1"/>
    <property type="molecule type" value="Genomic_DNA"/>
</dbReference>
<comment type="caution">
    <text evidence="1">The sequence shown here is derived from an EMBL/GenBank/DDBJ whole genome shotgun (WGS) entry which is preliminary data.</text>
</comment>
<evidence type="ECO:0000313" key="1">
    <source>
        <dbReference type="EMBL" id="MPY55235.1"/>
    </source>
</evidence>
<dbReference type="AlphaFoldDB" id="A0A5N8X9G6"/>
<gene>
    <name evidence="1" type="ORF">FPZ41_44515</name>
</gene>
<accession>A0A5N8X9G6</accession>
<dbReference type="Proteomes" id="UP000373149">
    <property type="component" value="Unassembled WGS sequence"/>
</dbReference>
<proteinExistence type="predicted"/>
<reference evidence="1 2" key="1">
    <citation type="submission" date="2019-09" db="EMBL/GenBank/DDBJ databases">
        <authorList>
            <person name="Duangmal K."/>
            <person name="Teo W.F.A."/>
            <person name="Lipun K."/>
        </authorList>
    </citation>
    <scope>NUCLEOTIDE SEQUENCE [LARGE SCALE GENOMIC DNA]</scope>
    <source>
        <strain evidence="1 2">K1PN6</strain>
    </source>
</reference>
<evidence type="ECO:0000313" key="2">
    <source>
        <dbReference type="Proteomes" id="UP000373149"/>
    </source>
</evidence>
<organism evidence="1 2">
    <name type="scientific">Streptomyces acidicola</name>
    <dbReference type="NCBI Taxonomy" id="2596892"/>
    <lineage>
        <taxon>Bacteria</taxon>
        <taxon>Bacillati</taxon>
        <taxon>Actinomycetota</taxon>
        <taxon>Actinomycetes</taxon>
        <taxon>Kitasatosporales</taxon>
        <taxon>Streptomycetaceae</taxon>
        <taxon>Streptomyces</taxon>
    </lineage>
</organism>
<name>A0A5N8X9G6_9ACTN</name>
<sequence>MTATERAAPTGVPPCRALRHVPRFLAGVGPLPPCAALAARRAGGGQMAERMLTGVAEVGGVELPEN</sequence>